<dbReference type="Pfam" id="PF02472">
    <property type="entry name" value="ExbD"/>
    <property type="match status" value="1"/>
</dbReference>
<dbReference type="PANTHER" id="PTHR30558:SF3">
    <property type="entry name" value="BIOPOLYMER TRANSPORT PROTEIN EXBD-RELATED"/>
    <property type="match status" value="1"/>
</dbReference>
<gene>
    <name evidence="9" type="ORF">OIU80_05720</name>
</gene>
<evidence type="ECO:0000256" key="5">
    <source>
        <dbReference type="ARBA" id="ARBA00022989"/>
    </source>
</evidence>
<keyword evidence="7" id="KW-0813">Transport</keyword>
<comment type="caution">
    <text evidence="9">The sequence shown here is derived from an EMBL/GenBank/DDBJ whole genome shotgun (WGS) entry which is preliminary data.</text>
</comment>
<dbReference type="GO" id="GO:0015031">
    <property type="term" value="P:protein transport"/>
    <property type="evidence" value="ECO:0007669"/>
    <property type="project" value="UniProtKB-KW"/>
</dbReference>
<evidence type="ECO:0000256" key="4">
    <source>
        <dbReference type="ARBA" id="ARBA00022692"/>
    </source>
</evidence>
<evidence type="ECO:0000256" key="3">
    <source>
        <dbReference type="ARBA" id="ARBA00022475"/>
    </source>
</evidence>
<dbReference type="EMBL" id="JAOZEV010000003">
    <property type="protein sequence ID" value="MCV9931775.1"/>
    <property type="molecule type" value="Genomic_DNA"/>
</dbReference>
<comment type="subcellular location">
    <subcellularLocation>
        <location evidence="1">Cell membrane</location>
        <topology evidence="1">Single-pass membrane protein</topology>
    </subcellularLocation>
    <subcellularLocation>
        <location evidence="7">Cell membrane</location>
        <topology evidence="7">Single-pass type II membrane protein</topology>
    </subcellularLocation>
</comment>
<sequence length="179" mass="20180">MEIYKKDKKVRSKKLKTRVDLTAMVSVSFLLIGFFMITTELGKPKIMSLSLPEKYSTCGGYGGCSKDVEERVLTVLLDDNDRIVFYSGFLEWSMDTPKDLKYGKDGIRKELENRNKKVHEYSAALGKPGVGVTVIIKPSNKSNYKNLVDILDEIKIIGIKSYAIVNDFTPEESKLLAAR</sequence>
<evidence type="ECO:0000256" key="8">
    <source>
        <dbReference type="SAM" id="Phobius"/>
    </source>
</evidence>
<dbReference type="AlphaFoldDB" id="A0A9X2ZJB1"/>
<protein>
    <submittedName>
        <fullName evidence="9">Biopolymer transporter ExbD</fullName>
    </submittedName>
</protein>
<dbReference type="RefSeq" id="WP_264286086.1">
    <property type="nucleotide sequence ID" value="NZ_JAOZEV010000003.1"/>
</dbReference>
<dbReference type="GO" id="GO:0005886">
    <property type="term" value="C:plasma membrane"/>
    <property type="evidence" value="ECO:0007669"/>
    <property type="project" value="UniProtKB-SubCell"/>
</dbReference>
<accession>A0A9X2ZJB1</accession>
<evidence type="ECO:0000256" key="1">
    <source>
        <dbReference type="ARBA" id="ARBA00004162"/>
    </source>
</evidence>
<keyword evidence="6 8" id="KW-0472">Membrane</keyword>
<keyword evidence="4 7" id="KW-0812">Transmembrane</keyword>
<organism evidence="9 10">
    <name type="scientific">Flavobacterium frigoritolerans</name>
    <dbReference type="NCBI Taxonomy" id="2987686"/>
    <lineage>
        <taxon>Bacteria</taxon>
        <taxon>Pseudomonadati</taxon>
        <taxon>Bacteroidota</taxon>
        <taxon>Flavobacteriia</taxon>
        <taxon>Flavobacteriales</taxon>
        <taxon>Flavobacteriaceae</taxon>
        <taxon>Flavobacterium</taxon>
    </lineage>
</organism>
<feature type="transmembrane region" description="Helical" evidence="8">
    <location>
        <begin position="21"/>
        <end position="38"/>
    </location>
</feature>
<evidence type="ECO:0000256" key="2">
    <source>
        <dbReference type="ARBA" id="ARBA00005811"/>
    </source>
</evidence>
<evidence type="ECO:0000256" key="6">
    <source>
        <dbReference type="ARBA" id="ARBA00023136"/>
    </source>
</evidence>
<evidence type="ECO:0000313" key="10">
    <source>
        <dbReference type="Proteomes" id="UP001151133"/>
    </source>
</evidence>
<evidence type="ECO:0000313" key="9">
    <source>
        <dbReference type="EMBL" id="MCV9931775.1"/>
    </source>
</evidence>
<proteinExistence type="inferred from homology"/>
<comment type="similarity">
    <text evidence="2 7">Belongs to the ExbD/TolR family.</text>
</comment>
<name>A0A9X2ZJB1_9FLAO</name>
<dbReference type="PANTHER" id="PTHR30558">
    <property type="entry name" value="EXBD MEMBRANE COMPONENT OF PMF-DRIVEN MACROMOLECULE IMPORT SYSTEM"/>
    <property type="match status" value="1"/>
</dbReference>
<dbReference type="Proteomes" id="UP001151133">
    <property type="component" value="Unassembled WGS sequence"/>
</dbReference>
<keyword evidence="7" id="KW-0653">Protein transport</keyword>
<reference evidence="9" key="1">
    <citation type="submission" date="2022-10" db="EMBL/GenBank/DDBJ databases">
        <title>Two novel species of Flavobacterium.</title>
        <authorList>
            <person name="Liu Q."/>
            <person name="Xin Y.-H."/>
        </authorList>
    </citation>
    <scope>NUCLEOTIDE SEQUENCE</scope>
    <source>
        <strain evidence="9">LS1R47</strain>
    </source>
</reference>
<dbReference type="GO" id="GO:0022857">
    <property type="term" value="F:transmembrane transporter activity"/>
    <property type="evidence" value="ECO:0007669"/>
    <property type="project" value="InterPro"/>
</dbReference>
<keyword evidence="5 8" id="KW-1133">Transmembrane helix</keyword>
<keyword evidence="10" id="KW-1185">Reference proteome</keyword>
<evidence type="ECO:0000256" key="7">
    <source>
        <dbReference type="RuleBase" id="RU003879"/>
    </source>
</evidence>
<dbReference type="InterPro" id="IPR003400">
    <property type="entry name" value="ExbD"/>
</dbReference>
<keyword evidence="3" id="KW-1003">Cell membrane</keyword>